<protein>
    <submittedName>
        <fullName evidence="2">DUF1573 domain-containing protein</fullName>
    </submittedName>
</protein>
<dbReference type="Pfam" id="PF14874">
    <property type="entry name" value="PapD-like"/>
    <property type="match status" value="1"/>
</dbReference>
<dbReference type="NCBIfam" id="NF012200">
    <property type="entry name" value="choice_anch_D"/>
    <property type="match status" value="1"/>
</dbReference>
<accession>A0ABY5ZK14</accession>
<evidence type="ECO:0000313" key="2">
    <source>
        <dbReference type="EMBL" id="UWZ78275.1"/>
    </source>
</evidence>
<dbReference type="Pfam" id="PF07610">
    <property type="entry name" value="DUF1573"/>
    <property type="match status" value="1"/>
</dbReference>
<evidence type="ECO:0000256" key="1">
    <source>
        <dbReference type="SAM" id="SignalP"/>
    </source>
</evidence>
<dbReference type="InterPro" id="IPR013783">
    <property type="entry name" value="Ig-like_fold"/>
</dbReference>
<keyword evidence="3" id="KW-1185">Reference proteome</keyword>
<dbReference type="PANTHER" id="PTHR37833">
    <property type="entry name" value="LIPOPROTEIN-RELATED"/>
    <property type="match status" value="1"/>
</dbReference>
<reference evidence="2" key="1">
    <citation type="journal article" date="2022" name="Environ. Microbiol.">
        <title>Geoalkalibacter halelectricus SAP #1 sp. nov. possessing extracellular electron transfer and mineral#reducing capabilities from a haloalkaline environment.</title>
        <authorList>
            <person name="Yadav S."/>
            <person name="Singh R."/>
            <person name="Sundharam S.S."/>
            <person name="Chaudhary S."/>
            <person name="Krishnamurthi S."/>
            <person name="Patil S.A."/>
        </authorList>
    </citation>
    <scope>NUCLEOTIDE SEQUENCE</scope>
    <source>
        <strain evidence="2">SAP-1</strain>
    </source>
</reference>
<dbReference type="Proteomes" id="UP001060414">
    <property type="component" value="Chromosome"/>
</dbReference>
<gene>
    <name evidence="2" type="ORF">L9S41_11265</name>
</gene>
<dbReference type="Gene3D" id="2.60.40.10">
    <property type="entry name" value="Immunoglobulins"/>
    <property type="match status" value="2"/>
</dbReference>
<dbReference type="PANTHER" id="PTHR37833:SF1">
    <property type="entry name" value="SIGNAL PEPTIDE PROTEIN"/>
    <property type="match status" value="1"/>
</dbReference>
<organism evidence="2 3">
    <name type="scientific">Geoalkalibacter halelectricus</name>
    <dbReference type="NCBI Taxonomy" id="2847045"/>
    <lineage>
        <taxon>Bacteria</taxon>
        <taxon>Pseudomonadati</taxon>
        <taxon>Thermodesulfobacteriota</taxon>
        <taxon>Desulfuromonadia</taxon>
        <taxon>Desulfuromonadales</taxon>
        <taxon>Geoalkalibacteraceae</taxon>
        <taxon>Geoalkalibacter</taxon>
    </lineage>
</organism>
<dbReference type="EMBL" id="CP092109">
    <property type="protein sequence ID" value="UWZ78275.1"/>
    <property type="molecule type" value="Genomic_DNA"/>
</dbReference>
<sequence length="229" mass="25405">MNIRVLLPALVAFLLFVSAGWAAEPRIEVERSEYDFGKVFEGEKVHYTFRFRNAGDAPLTVDRVRSSCGCTVPRLSADVLAPGEVAEMETIFDTARFRGMQIKTIYVYTNDPRQDVVQLSLRGMVEQVIETDPARIDFGVIRTGEVKQAVVRLQNRSEVAVQLGEPVLTNSDARAQLSQKTLKAGESVELRVEVTPAQERGRLSGYVLIPTSHPNVAQLRLSIFGTVTP</sequence>
<evidence type="ECO:0000313" key="3">
    <source>
        <dbReference type="Proteomes" id="UP001060414"/>
    </source>
</evidence>
<keyword evidence="1" id="KW-0732">Signal</keyword>
<name>A0ABY5ZK14_9BACT</name>
<dbReference type="InterPro" id="IPR011467">
    <property type="entry name" value="DUF1573"/>
</dbReference>
<proteinExistence type="predicted"/>
<dbReference type="RefSeq" id="WP_260746624.1">
    <property type="nucleotide sequence ID" value="NZ_CP092109.1"/>
</dbReference>
<feature type="chain" id="PRO_5047076332" evidence="1">
    <location>
        <begin position="23"/>
        <end position="229"/>
    </location>
</feature>
<feature type="signal peptide" evidence="1">
    <location>
        <begin position="1"/>
        <end position="22"/>
    </location>
</feature>